<feature type="region of interest" description="SAW" evidence="3">
    <location>
        <begin position="2237"/>
        <end position="2312"/>
    </location>
</feature>
<evidence type="ECO:0008006" key="7">
    <source>
        <dbReference type="Google" id="ProtNLM"/>
    </source>
</evidence>
<feature type="compositionally biased region" description="Polar residues" evidence="4">
    <location>
        <begin position="333"/>
        <end position="342"/>
    </location>
</feature>
<feature type="short sequence motif" description="VHIID" evidence="3">
    <location>
        <begin position="474"/>
        <end position="478"/>
    </location>
</feature>
<comment type="caution">
    <text evidence="3">Lacks conserved residue(s) required for the propagation of feature annotation.</text>
</comment>
<feature type="compositionally biased region" description="Polar residues" evidence="4">
    <location>
        <begin position="1154"/>
        <end position="1165"/>
    </location>
</feature>
<feature type="region of interest" description="Leucine repeat II (LRII)" evidence="3">
    <location>
        <begin position="1345"/>
        <end position="1377"/>
    </location>
</feature>
<feature type="region of interest" description="Disordered" evidence="4">
    <location>
        <begin position="1154"/>
        <end position="1177"/>
    </location>
</feature>
<feature type="compositionally biased region" description="Basic and acidic residues" evidence="4">
    <location>
        <begin position="2323"/>
        <end position="2332"/>
    </location>
</feature>
<keyword evidence="2" id="KW-0804">Transcription</keyword>
<dbReference type="PANTHER" id="PTHR31636">
    <property type="entry name" value="OSJNBA0084A10.13 PROTEIN-RELATED"/>
    <property type="match status" value="1"/>
</dbReference>
<evidence type="ECO:0000313" key="6">
    <source>
        <dbReference type="Proteomes" id="UP000823749"/>
    </source>
</evidence>
<feature type="region of interest" description="Leucine repeat II (LRII)" evidence="3">
    <location>
        <begin position="2567"/>
        <end position="2599"/>
    </location>
</feature>
<feature type="compositionally biased region" description="Basic and acidic residues" evidence="4">
    <location>
        <begin position="1854"/>
        <end position="1865"/>
    </location>
</feature>
<feature type="region of interest" description="Leucine repeat I (LRI)" evidence="3">
    <location>
        <begin position="1183"/>
        <end position="1243"/>
    </location>
</feature>
<dbReference type="EMBL" id="JACTNZ010000013">
    <property type="protein sequence ID" value="KAG5515269.1"/>
    <property type="molecule type" value="Genomic_DNA"/>
</dbReference>
<feature type="region of interest" description="VHIID" evidence="3">
    <location>
        <begin position="441"/>
        <end position="506"/>
    </location>
</feature>
<feature type="region of interest" description="Disordered" evidence="4">
    <location>
        <begin position="1911"/>
        <end position="1933"/>
    </location>
</feature>
<feature type="compositionally biased region" description="Basic residues" evidence="4">
    <location>
        <begin position="1918"/>
        <end position="1931"/>
    </location>
</feature>
<feature type="region of interest" description="Disordered" evidence="4">
    <location>
        <begin position="1083"/>
        <end position="1108"/>
    </location>
</feature>
<feature type="compositionally biased region" description="Low complexity" evidence="4">
    <location>
        <begin position="957"/>
        <end position="975"/>
    </location>
</feature>
<evidence type="ECO:0000313" key="5">
    <source>
        <dbReference type="EMBL" id="KAG5515269.1"/>
    </source>
</evidence>
<dbReference type="InterPro" id="IPR005202">
    <property type="entry name" value="TF_GRAS"/>
</dbReference>
<dbReference type="PROSITE" id="PS50985">
    <property type="entry name" value="GRAS"/>
    <property type="match status" value="4"/>
</dbReference>
<feature type="region of interest" description="Leucine repeat I (LRI)" evidence="3">
    <location>
        <begin position="362"/>
        <end position="422"/>
    </location>
</feature>
<feature type="region of interest" description="Leucine repeat I (LRI)" evidence="3">
    <location>
        <begin position="1937"/>
        <end position="1997"/>
    </location>
</feature>
<gene>
    <name evidence="5" type="ORF">RHGRI_036343</name>
</gene>
<feature type="short sequence motif" description="VHIID" evidence="3">
    <location>
        <begin position="2049"/>
        <end position="2053"/>
    </location>
</feature>
<keyword evidence="1" id="KW-0805">Transcription regulation</keyword>
<proteinExistence type="inferred from homology"/>
<feature type="region of interest" description="Leucine repeat I (LRI)" evidence="3">
    <location>
        <begin position="2406"/>
        <end position="2466"/>
    </location>
</feature>
<evidence type="ECO:0000256" key="4">
    <source>
        <dbReference type="SAM" id="MobiDB-lite"/>
    </source>
</evidence>
<feature type="region of interest" description="SAW" evidence="3">
    <location>
        <begin position="663"/>
        <end position="738"/>
    </location>
</feature>
<comment type="caution">
    <text evidence="5">The sequence shown here is derived from an EMBL/GenBank/DDBJ whole genome shotgun (WGS) entry which is preliminary data.</text>
</comment>
<feature type="region of interest" description="SAW" evidence="3">
    <location>
        <begin position="1483"/>
        <end position="1558"/>
    </location>
</feature>
<evidence type="ECO:0000256" key="1">
    <source>
        <dbReference type="ARBA" id="ARBA00023015"/>
    </source>
</evidence>
<name>A0AAV6HMH1_9ERIC</name>
<protein>
    <recommendedName>
        <fullName evidence="7">GRAS family transcription factor</fullName>
    </recommendedName>
</protein>
<feature type="compositionally biased region" description="Basic residues" evidence="4">
    <location>
        <begin position="346"/>
        <end position="356"/>
    </location>
</feature>
<accession>A0AAV6HMH1</accession>
<feature type="region of interest" description="Disordered" evidence="4">
    <location>
        <begin position="957"/>
        <end position="979"/>
    </location>
</feature>
<evidence type="ECO:0000256" key="3">
    <source>
        <dbReference type="PROSITE-ProRule" id="PRU01191"/>
    </source>
</evidence>
<dbReference type="Proteomes" id="UP000823749">
    <property type="component" value="Chromosome 13"/>
</dbReference>
<sequence>MVNFIWHRALEQHMVMDQRFTDFSNSMNGFKFDDDAFSPAFDDSEYLSSFVTSISGGSSEVDSPDDIGLSDNVLRFISTILMEEKMEQKPSMFHDPLALQATEKSLYDAIGEKFPLSPSQPPLYLNQNVESPDEYFFGSSSEHSSNGNTSWSFSVDSQGVVNPGEYEQSIQGYSVAYPFGTSFGSTESFSHTGSGPMDSSMSSHLVPNILSGSQSILQFNKGVEESSKFLPDDSQLLIDLECYDLPPESNGGASEVVVNVEDTRETSPNGSRGKRNPHRLDSNNVEEERNSKLSAVYVDESEISEMFDKVLLFDPKVEGICCHGDEKRLSEATKATQLNGQPHGSKGGKIRGKKQGNKTEVVDLRTLLTNCAQAVAANDRRTANEQLMQIRQHSSPTGDGYQRLANVFANGLEARLAGTGSQIYAALASKRISAAEKLKAYQLYLSSCPFQKMSLFFANKTIVDLAMNSSKKKLHIIDFGIVYGFQWPMVIQHLSTIPGIELRITGIELPRPGFRPAELVEETGRRLAKYCERFNVPFQYHAIAQKWETIKIEDLNIHEDEVLAVNCIFRFKNLLDENHETVTEDSPRDAVLKLIRKMNPDLFIQSVINGSYNSPFFVTRFREALYHYSSLFDMLDANIPRDNQERMDFEQEFLGREIMNVIACEGAERVEKPETYKQWQARTMRAGLKMLPLSQENLKKFKCNVKALYHKDFVIEEDGQWMLQGWKGRIICASSCWAPEENYHFYSLSPWFVSSNSYCFAVVCSSKSERECERRKLECSNRFSRMKMIRNWKNNPSFKKKPVSLELHVVMDQHLTHSTNSMNGFKFNDIAFSPAFDESENLTNRFNFEDDTRDLNFMELPYLPHDPYPGFVNLISSGSSEVDSPDDIGLSDNVLKFITTIIMEENMEQKPSMFHDPLALQATEKSLYDVIGEKYPVSTSQPPLYFNHIVESPDESFFGSSSEHSSNSNSSGSFSVDSQWNVEPGEYQQSVQGYSVAYPFGTSFGSTDRFSHNGSGHMTSYMSSHLVPDIFSDRQSILEFNKGVEEASKFLPQNSQLLIDLECYDLPPESNGGAPEVVVKVEDARESSPNGSRGKKNHHRQDSYNLEEERNSKFSAVYDNESEMSEMFDKVLLIDPKVEGACCHGDEKVLSEATKATQLTGQPQGSKGGKIRGKKQGNKTEVVDLRTLLSNCAQSVAANDRRTAYEQLKQIRQHSSPSGDGYQRLANVFANGLEARLDGTGSQIYAALASKRISAAEKLKAYQLFLSCCPYKKMSIFFANKTIIDLAMNSSKKKLHIIDFGIVYGFQWPMVIQYLSMIPGGPPELRITGIELPQPGFRPAELVEETGRRLAKYCERFNVPFKYHAIAQKWETIKIEDLNLHEDEVLAVNCLFRFKNLLDETVTEDSPRDAVLKLIRKMNPDSFIQSVVNGSYNSPFFITRFREALFHYSSLFDMIDTNIPRDNQERMDFEQEFCGREITNVIACEGAERVEKPETYKQWQVRTMRAGLKMLPLSRENLKKFKCKVKAHYHNDFVIDEDGQWMLQGWKGRIFCASSCWGFELHVVMDPHVTTFTNSMSSSNFDDNAFSPAFAESEDLANRLNFEDDPGDLNFMEIPFLPHDPNPGFVASISSGSSELESADTVLKFINTILMEENMEHRPSMFHDPLALQSTEKSLYDVIGEKYPISPSQPSLCFNQNVESPDQCFFGGSREHSINSNASGALSVDSQGIVNPKEYKSSVQGYSFGTSFGSMENFSHNVRGPMSSSMSSHLVPNIFSVSQPIWQFHGGVESVWQFNRGVEEASKFLPNNNGLVMDLECYALPPESKGGAPEVVGVVGDTKETSPSGSRGRKNHHLKDSNRVEEERNSKFSAIHVEESELSEMFDKVLLLDLKEEAACCNSEEEVLSEATKATQLNGQRHGSKCGKTRGKKQGKKPEVVDLRTLLTSCAQSVAASDHRIANEQLKQIRQHSSPIGDGSQRLANFFANGLEARLAGTGSQIYAALASKRISAAETLKAYQLILSSCPFKKMTIFFANRTILDLAMNSSKKKLHIIDFGILYGFQWPMVIQHLSMIPGGPPELRITGIELPQPGFRPAEFVEETGRRLAKYCERFNVQFHYHAIAQKWETINIEDLNIHDDEVLAVNCICRFENLLDDTVMDDSPRETVLKLIRKMKPDIFIQSHSNASFNSPFFVTRFREALFHYSSLFDMLDANLPRENQERMNFEQEFLGREIMSIIACEGMGRLERPETYKQWQVRHTRAGFRLLPLSQKLMKEIRVKVKADYHKDFVLLEDGQWMLQGWKAESGKDERENSPNGSRGRKNHQHQDSELEEVRSTKYSAIYVEESELSDMFDKVLLCDVKAKPTCCDAHEEVQSEETKTIQQNGQPHGSKGRKTRAKKQKSKNEVVDLVTLLINCAQSVAAEDRRSAYEQLKNIRQHSSPSGDGFQRLANVFANALEARLAGTGSQLYAALASKRFSVAEKLKAYQLYFSASPFKKICMLFANQMIEDLAINSSRKKLHVDFGIQIGFQWPMLIQLLSGLPGGAPELRITGIELPQPGFRPTELVEETGRRLAKYCERFNVRFQYHAIAQKWETIKIEELNLYDDEALAVNCLFTLKNRLNDSDVEASPRDALFMLIRKMNPDIFVHTTINGSYSPFFLNRFREALFHYSSLFDMFDSTLPREDQDRRNFEQEFYGREVMNVIACEGLERVERPETYKQWQVRNTNAGFRILPLKQELVKNLRVKVKAGYHKYFVIEEDGQWMLQGWKGRIFCASSCWVPG</sequence>
<feature type="region of interest" description="Disordered" evidence="4">
    <location>
        <begin position="2302"/>
        <end position="2332"/>
    </location>
</feature>
<organism evidence="5 6">
    <name type="scientific">Rhododendron griersonianum</name>
    <dbReference type="NCBI Taxonomy" id="479676"/>
    <lineage>
        <taxon>Eukaryota</taxon>
        <taxon>Viridiplantae</taxon>
        <taxon>Streptophyta</taxon>
        <taxon>Embryophyta</taxon>
        <taxon>Tracheophyta</taxon>
        <taxon>Spermatophyta</taxon>
        <taxon>Magnoliopsida</taxon>
        <taxon>eudicotyledons</taxon>
        <taxon>Gunneridae</taxon>
        <taxon>Pentapetalae</taxon>
        <taxon>asterids</taxon>
        <taxon>Ericales</taxon>
        <taxon>Ericaceae</taxon>
        <taxon>Ericoideae</taxon>
        <taxon>Rhodoreae</taxon>
        <taxon>Rhododendron</taxon>
    </lineage>
</organism>
<feature type="region of interest" description="Disordered" evidence="4">
    <location>
        <begin position="1836"/>
        <end position="1865"/>
    </location>
</feature>
<dbReference type="Pfam" id="PF03514">
    <property type="entry name" value="GRAS"/>
    <property type="match status" value="4"/>
</dbReference>
<feature type="short sequence motif" description="VHIID" evidence="3">
    <location>
        <begin position="1295"/>
        <end position="1299"/>
    </location>
</feature>
<feature type="region of interest" description="Disordered" evidence="4">
    <location>
        <begin position="251"/>
        <end position="289"/>
    </location>
</feature>
<keyword evidence="6" id="KW-1185">Reference proteome</keyword>
<reference evidence="5 6" key="1">
    <citation type="submission" date="2020-08" db="EMBL/GenBank/DDBJ databases">
        <title>Plant Genome Project.</title>
        <authorList>
            <person name="Zhang R.-G."/>
        </authorList>
    </citation>
    <scope>NUCLEOTIDE SEQUENCE [LARGE SCALE GENOMIC DNA]</scope>
    <source>
        <strain evidence="5">WSP0</strain>
        <tissue evidence="5">Leaf</tissue>
    </source>
</reference>
<feature type="compositionally biased region" description="Basic residues" evidence="4">
    <location>
        <begin position="2389"/>
        <end position="2399"/>
    </location>
</feature>
<feature type="region of interest" description="SAW" evidence="3">
    <location>
        <begin position="2704"/>
        <end position="2779"/>
    </location>
</feature>
<comment type="similarity">
    <text evidence="3">Belongs to the GRAS family.</text>
</comment>
<feature type="region of interest" description="Disordered" evidence="4">
    <location>
        <begin position="2372"/>
        <end position="2399"/>
    </location>
</feature>
<feature type="compositionally biased region" description="Basic and acidic residues" evidence="4">
    <location>
        <begin position="278"/>
        <end position="289"/>
    </location>
</feature>
<feature type="region of interest" description="Leucine repeat II (LRII)" evidence="3">
    <location>
        <begin position="522"/>
        <end position="554"/>
    </location>
</feature>
<evidence type="ECO:0000256" key="2">
    <source>
        <dbReference type="ARBA" id="ARBA00023163"/>
    </source>
</evidence>
<feature type="region of interest" description="Leucine repeat II (LRII)" evidence="3">
    <location>
        <begin position="2099"/>
        <end position="2131"/>
    </location>
</feature>
<feature type="region of interest" description="Disordered" evidence="4">
    <location>
        <begin position="332"/>
        <end position="356"/>
    </location>
</feature>